<evidence type="ECO:0000256" key="2">
    <source>
        <dbReference type="ARBA" id="ARBA00022898"/>
    </source>
</evidence>
<evidence type="ECO:0000256" key="1">
    <source>
        <dbReference type="ARBA" id="ARBA00001933"/>
    </source>
</evidence>
<organism evidence="5 6">
    <name type="scientific">Povalibacter uvarum</name>
    <dbReference type="NCBI Taxonomy" id="732238"/>
    <lineage>
        <taxon>Bacteria</taxon>
        <taxon>Pseudomonadati</taxon>
        <taxon>Pseudomonadota</taxon>
        <taxon>Gammaproteobacteria</taxon>
        <taxon>Steroidobacterales</taxon>
        <taxon>Steroidobacteraceae</taxon>
        <taxon>Povalibacter</taxon>
    </lineage>
</organism>
<comment type="cofactor">
    <cofactor evidence="1">
        <name>pyridoxal 5'-phosphate</name>
        <dbReference type="ChEBI" id="CHEBI:597326"/>
    </cofactor>
</comment>
<dbReference type="PANTHER" id="PTHR48078">
    <property type="entry name" value="THREONINE DEHYDRATASE, MITOCHONDRIAL-RELATED"/>
    <property type="match status" value="1"/>
</dbReference>
<sequence length="379" mass="41007">MSAIRLSPFFSGVRCFACETPHDPRTLLTVCRQCGMPLRVDYDLASIRWKRSDVVGRVPTLWRYREVLPLIEGDETTLAEGYTPLLAVEPNVWVKDEARNPTGSFKARGMALAVSMAKHLGARALSAPSAGNAAGALAAYGARAGLPVTVAMPIDTPKPFFDECELYGATIHRVKGTIADAGKFLREHGPKDTFDASTLREPYRIEGKKTMAYELVEQFEGEVPDVILYPTGGGTGLIGMWKAFNEMAALGWIDQDRRPRFVSVQAAGCAPVVKAFDEGNEKTEPWPNAQTKAYGLRVPSPLGGFLCVRALRETGGTAIAIDEANIASATAELAAKSGIDVCPEGGAAWAALRQLRDRKFIGPSDRVVIFNTGTGLKYR</sequence>
<dbReference type="SUPFAM" id="SSF53686">
    <property type="entry name" value="Tryptophan synthase beta subunit-like PLP-dependent enzymes"/>
    <property type="match status" value="1"/>
</dbReference>
<dbReference type="GO" id="GO:0009097">
    <property type="term" value="P:isoleucine biosynthetic process"/>
    <property type="evidence" value="ECO:0007669"/>
    <property type="project" value="TreeGrafter"/>
</dbReference>
<name>A0A841HJS1_9GAMM</name>
<dbReference type="GO" id="GO:0004794">
    <property type="term" value="F:threonine deaminase activity"/>
    <property type="evidence" value="ECO:0007669"/>
    <property type="project" value="TreeGrafter"/>
</dbReference>
<dbReference type="Pfam" id="PF00291">
    <property type="entry name" value="PALP"/>
    <property type="match status" value="1"/>
</dbReference>
<comment type="caution">
    <text evidence="5">The sequence shown here is derived from an EMBL/GenBank/DDBJ whole genome shotgun (WGS) entry which is preliminary data.</text>
</comment>
<dbReference type="RefSeq" id="WP_184330645.1">
    <property type="nucleotide sequence ID" value="NZ_JACHHZ010000002.1"/>
</dbReference>
<dbReference type="EC" id="4.2.3.1" evidence="5"/>
<protein>
    <submittedName>
        <fullName evidence="5">Threonine synthase</fullName>
        <ecNumber evidence="5">4.2.3.1</ecNumber>
    </submittedName>
</protein>
<dbReference type="PANTHER" id="PTHR48078:SF6">
    <property type="entry name" value="L-THREONINE DEHYDRATASE CATABOLIC TDCB"/>
    <property type="match status" value="1"/>
</dbReference>
<dbReference type="InterPro" id="IPR050147">
    <property type="entry name" value="Ser/Thr_Dehydratase"/>
</dbReference>
<reference evidence="5 6" key="1">
    <citation type="submission" date="2020-08" db="EMBL/GenBank/DDBJ databases">
        <title>Genomic Encyclopedia of Type Strains, Phase IV (KMG-IV): sequencing the most valuable type-strain genomes for metagenomic binning, comparative biology and taxonomic classification.</title>
        <authorList>
            <person name="Goeker M."/>
        </authorList>
    </citation>
    <scope>NUCLEOTIDE SEQUENCE [LARGE SCALE GENOMIC DNA]</scope>
    <source>
        <strain evidence="5 6">DSM 26723</strain>
    </source>
</reference>
<evidence type="ECO:0000259" key="4">
    <source>
        <dbReference type="Pfam" id="PF00291"/>
    </source>
</evidence>
<dbReference type="GO" id="GO:0004795">
    <property type="term" value="F:threonine synthase activity"/>
    <property type="evidence" value="ECO:0007669"/>
    <property type="project" value="UniProtKB-EC"/>
</dbReference>
<evidence type="ECO:0000313" key="6">
    <source>
        <dbReference type="Proteomes" id="UP000588068"/>
    </source>
</evidence>
<dbReference type="Gene3D" id="3.40.50.1100">
    <property type="match status" value="2"/>
</dbReference>
<dbReference type="PROSITE" id="PS00165">
    <property type="entry name" value="DEHYDRATASE_SER_THR"/>
    <property type="match status" value="1"/>
</dbReference>
<keyword evidence="3 5" id="KW-0456">Lyase</keyword>
<feature type="domain" description="Tryptophan synthase beta chain-like PALP" evidence="4">
    <location>
        <begin position="77"/>
        <end position="373"/>
    </location>
</feature>
<evidence type="ECO:0000256" key="3">
    <source>
        <dbReference type="ARBA" id="ARBA00023239"/>
    </source>
</evidence>
<gene>
    <name evidence="5" type="ORF">HNQ60_001712</name>
</gene>
<dbReference type="InterPro" id="IPR001926">
    <property type="entry name" value="TrpB-like_PALP"/>
</dbReference>
<dbReference type="Proteomes" id="UP000588068">
    <property type="component" value="Unassembled WGS sequence"/>
</dbReference>
<dbReference type="EMBL" id="JACHHZ010000002">
    <property type="protein sequence ID" value="MBB6092834.1"/>
    <property type="molecule type" value="Genomic_DNA"/>
</dbReference>
<dbReference type="NCBIfam" id="NF006050">
    <property type="entry name" value="PRK08197.1"/>
    <property type="match status" value="1"/>
</dbReference>
<keyword evidence="6" id="KW-1185">Reference proteome</keyword>
<dbReference type="InterPro" id="IPR036052">
    <property type="entry name" value="TrpB-like_PALP_sf"/>
</dbReference>
<keyword evidence="2" id="KW-0663">Pyridoxal phosphate</keyword>
<dbReference type="CDD" id="cd01563">
    <property type="entry name" value="Thr-synth_1"/>
    <property type="match status" value="1"/>
</dbReference>
<dbReference type="InterPro" id="IPR000634">
    <property type="entry name" value="Ser/Thr_deHydtase_PyrdxlP-BS"/>
</dbReference>
<dbReference type="GO" id="GO:0003941">
    <property type="term" value="F:L-serine ammonia-lyase activity"/>
    <property type="evidence" value="ECO:0007669"/>
    <property type="project" value="TreeGrafter"/>
</dbReference>
<proteinExistence type="predicted"/>
<dbReference type="AlphaFoldDB" id="A0A841HJS1"/>
<dbReference type="GO" id="GO:0030170">
    <property type="term" value="F:pyridoxal phosphate binding"/>
    <property type="evidence" value="ECO:0007669"/>
    <property type="project" value="InterPro"/>
</dbReference>
<dbReference type="GO" id="GO:0006567">
    <property type="term" value="P:L-threonine catabolic process"/>
    <property type="evidence" value="ECO:0007669"/>
    <property type="project" value="TreeGrafter"/>
</dbReference>
<dbReference type="GO" id="GO:0006565">
    <property type="term" value="P:L-serine catabolic process"/>
    <property type="evidence" value="ECO:0007669"/>
    <property type="project" value="TreeGrafter"/>
</dbReference>
<evidence type="ECO:0000313" key="5">
    <source>
        <dbReference type="EMBL" id="MBB6092834.1"/>
    </source>
</evidence>
<accession>A0A841HJS1</accession>